<dbReference type="PANTHER" id="PTHR43736">
    <property type="entry name" value="ADP-RIBOSE PYROPHOSPHATASE"/>
    <property type="match status" value="1"/>
</dbReference>
<evidence type="ECO:0000259" key="4">
    <source>
        <dbReference type="PROSITE" id="PS51462"/>
    </source>
</evidence>
<dbReference type="AlphaFoldDB" id="A0A1H7CL08"/>
<proteinExistence type="inferred from homology"/>
<evidence type="ECO:0000313" key="5">
    <source>
        <dbReference type="EMBL" id="SEJ87370.1"/>
    </source>
</evidence>
<dbReference type="GO" id="GO:0016787">
    <property type="term" value="F:hydrolase activity"/>
    <property type="evidence" value="ECO:0007669"/>
    <property type="project" value="UniProtKB-KW"/>
</dbReference>
<dbReference type="Proteomes" id="UP000199379">
    <property type="component" value="Unassembled WGS sequence"/>
</dbReference>
<evidence type="ECO:0000256" key="2">
    <source>
        <dbReference type="ARBA" id="ARBA00022801"/>
    </source>
</evidence>
<reference evidence="5 6" key="1">
    <citation type="submission" date="2016-10" db="EMBL/GenBank/DDBJ databases">
        <authorList>
            <person name="de Groot N.N."/>
        </authorList>
    </citation>
    <scope>NUCLEOTIDE SEQUENCE [LARGE SCALE GENOMIC DNA]</scope>
    <source>
        <strain evidence="5 6">DSM 29340</strain>
    </source>
</reference>
<comment type="cofactor">
    <cofactor evidence="1">
        <name>Mg(2+)</name>
        <dbReference type="ChEBI" id="CHEBI:18420"/>
    </cofactor>
</comment>
<accession>A0A1H7CL08</accession>
<keyword evidence="6" id="KW-1185">Reference proteome</keyword>
<keyword evidence="2 3" id="KW-0378">Hydrolase</keyword>
<dbReference type="OrthoDB" id="9761969at2"/>
<dbReference type="PROSITE" id="PS51462">
    <property type="entry name" value="NUDIX"/>
    <property type="match status" value="1"/>
</dbReference>
<organism evidence="5 6">
    <name type="scientific">Cribrihabitans marinus</name>
    <dbReference type="NCBI Taxonomy" id="1227549"/>
    <lineage>
        <taxon>Bacteria</taxon>
        <taxon>Pseudomonadati</taxon>
        <taxon>Pseudomonadota</taxon>
        <taxon>Alphaproteobacteria</taxon>
        <taxon>Rhodobacterales</taxon>
        <taxon>Paracoccaceae</taxon>
        <taxon>Cribrihabitans</taxon>
    </lineage>
</organism>
<dbReference type="InterPro" id="IPR020084">
    <property type="entry name" value="NUDIX_hydrolase_CS"/>
</dbReference>
<dbReference type="InterPro" id="IPR015797">
    <property type="entry name" value="NUDIX_hydrolase-like_dom_sf"/>
</dbReference>
<protein>
    <submittedName>
        <fullName evidence="5">ADP-ribose pyrophosphatase YjhB, NUDIX family</fullName>
    </submittedName>
</protein>
<dbReference type="EMBL" id="FNYD01000008">
    <property type="protein sequence ID" value="SEJ87370.1"/>
    <property type="molecule type" value="Genomic_DNA"/>
</dbReference>
<dbReference type="PRINTS" id="PR00502">
    <property type="entry name" value="NUDIXFAMILY"/>
</dbReference>
<dbReference type="PANTHER" id="PTHR43736:SF1">
    <property type="entry name" value="DIHYDRONEOPTERIN TRIPHOSPHATE DIPHOSPHATASE"/>
    <property type="match status" value="1"/>
</dbReference>
<evidence type="ECO:0000256" key="1">
    <source>
        <dbReference type="ARBA" id="ARBA00001946"/>
    </source>
</evidence>
<gene>
    <name evidence="5" type="ORF">SAMN05444007_10851</name>
</gene>
<dbReference type="STRING" id="1227549.SAMN05444007_10851"/>
<sequence>MVRSPRLGALAVILDGSRVLLVQRGKPPGLGLWGFPGGHVEWGETVRAAAVRELREETGIEAEAQDVLTCLDLVLADEAGEVATHYLLVAVSCLYRGGTPMAGDDARDARWFDIPDVLSGALPMNDRVADLLALAQARRETPLA</sequence>
<dbReference type="Gene3D" id="3.90.79.10">
    <property type="entry name" value="Nucleoside Triphosphate Pyrophosphohydrolase"/>
    <property type="match status" value="1"/>
</dbReference>
<dbReference type="SUPFAM" id="SSF55811">
    <property type="entry name" value="Nudix"/>
    <property type="match status" value="1"/>
</dbReference>
<dbReference type="Pfam" id="PF00293">
    <property type="entry name" value="NUDIX"/>
    <property type="match status" value="1"/>
</dbReference>
<dbReference type="RefSeq" id="WP_092368160.1">
    <property type="nucleotide sequence ID" value="NZ_BMGV01000008.1"/>
</dbReference>
<evidence type="ECO:0000256" key="3">
    <source>
        <dbReference type="RuleBase" id="RU003476"/>
    </source>
</evidence>
<feature type="domain" description="Nudix hydrolase" evidence="4">
    <location>
        <begin position="4"/>
        <end position="135"/>
    </location>
</feature>
<dbReference type="InterPro" id="IPR000086">
    <property type="entry name" value="NUDIX_hydrolase_dom"/>
</dbReference>
<dbReference type="PROSITE" id="PS00893">
    <property type="entry name" value="NUDIX_BOX"/>
    <property type="match status" value="1"/>
</dbReference>
<comment type="similarity">
    <text evidence="3">Belongs to the Nudix hydrolase family.</text>
</comment>
<name>A0A1H7CL08_9RHOB</name>
<dbReference type="CDD" id="cd04673">
    <property type="entry name" value="NUDIX_ADPRase"/>
    <property type="match status" value="1"/>
</dbReference>
<evidence type="ECO:0000313" key="6">
    <source>
        <dbReference type="Proteomes" id="UP000199379"/>
    </source>
</evidence>
<dbReference type="InterPro" id="IPR020476">
    <property type="entry name" value="Nudix_hydrolase"/>
</dbReference>